<keyword evidence="3" id="KW-1185">Reference proteome</keyword>
<evidence type="ECO:0000256" key="1">
    <source>
        <dbReference type="SAM" id="MobiDB-lite"/>
    </source>
</evidence>
<dbReference type="EMBL" id="JABDTM020000049">
    <property type="protein sequence ID" value="KAH0822750.1"/>
    <property type="molecule type" value="Genomic_DNA"/>
</dbReference>
<feature type="region of interest" description="Disordered" evidence="1">
    <location>
        <begin position="285"/>
        <end position="304"/>
    </location>
</feature>
<comment type="caution">
    <text evidence="2">The sequence shown here is derived from an EMBL/GenBank/DDBJ whole genome shotgun (WGS) entry which is preliminary data.</text>
</comment>
<protein>
    <submittedName>
        <fullName evidence="2">Uncharacterized protein</fullName>
    </submittedName>
</protein>
<reference evidence="2" key="1">
    <citation type="journal article" date="2020" name="J Insects Food Feed">
        <title>The yellow mealworm (Tenebrio molitor) genome: a resource for the emerging insects as food and feed industry.</title>
        <authorList>
            <person name="Eriksson T."/>
            <person name="Andere A."/>
            <person name="Kelstrup H."/>
            <person name="Emery V."/>
            <person name="Picard C."/>
        </authorList>
    </citation>
    <scope>NUCLEOTIDE SEQUENCE</scope>
    <source>
        <strain evidence="2">Stoneville</strain>
        <tissue evidence="2">Whole head</tissue>
    </source>
</reference>
<evidence type="ECO:0000313" key="3">
    <source>
        <dbReference type="Proteomes" id="UP000719412"/>
    </source>
</evidence>
<dbReference type="Proteomes" id="UP000719412">
    <property type="component" value="Unassembled WGS sequence"/>
</dbReference>
<feature type="compositionally biased region" description="Polar residues" evidence="1">
    <location>
        <begin position="145"/>
        <end position="158"/>
    </location>
</feature>
<gene>
    <name evidence="2" type="ORF">GEV33_000038</name>
</gene>
<feature type="region of interest" description="Disordered" evidence="1">
    <location>
        <begin position="342"/>
        <end position="375"/>
    </location>
</feature>
<proteinExistence type="predicted"/>
<accession>A0A8J6HXZ5</accession>
<feature type="compositionally biased region" description="Low complexity" evidence="1">
    <location>
        <begin position="364"/>
        <end position="373"/>
    </location>
</feature>
<feature type="compositionally biased region" description="Basic and acidic residues" evidence="1">
    <location>
        <begin position="159"/>
        <end position="172"/>
    </location>
</feature>
<dbReference type="AlphaFoldDB" id="A0A8J6HXZ5"/>
<name>A0A8J6HXZ5_TENMO</name>
<sequence length="472" mass="53097">MSIGHLLYNNNNLLKDFLIIRYNTNDDDEKKEKSTVDISAPSTICLVDLSSGARRNAEVRWLKSKSPILTEISMSRDSQLRAEPKFFEKWRLQTQLSGLEGFLLVVNFRRHINHRATADLNKALKDLNGSVESVKHNVEVEENKYNGSLDVSQRSSSKSAEKATEFGEGELHPELKMYLNPQQEAPEPNIQFDLGDVIEEDTEESEKGSGGTVDPAANAPNTSTASKASVRVKIDQFLQQHHLTPKDNIIWRKNSTYIAPPIQCGYKTDVAGSARVDRFKKPPFSSDSVMKAKGRGPSEEVLSGDGQYKNHALELKVPKKQILDLIHFRAYVAETLIMSNMTPKKRGRPSGSPADSSACSRAGSPSTSSFSPSGVKRLREEFTSVREVRVDNVGHLAEFDEKKNATRLFYYCHQNDKMLVIAQTAPTERENKEEWKQKNKQDNAMNAIGYVCHSRLLLHHHNSTKLKMKQVE</sequence>
<organism evidence="2 3">
    <name type="scientific">Tenebrio molitor</name>
    <name type="common">Yellow mealworm beetle</name>
    <dbReference type="NCBI Taxonomy" id="7067"/>
    <lineage>
        <taxon>Eukaryota</taxon>
        <taxon>Metazoa</taxon>
        <taxon>Ecdysozoa</taxon>
        <taxon>Arthropoda</taxon>
        <taxon>Hexapoda</taxon>
        <taxon>Insecta</taxon>
        <taxon>Pterygota</taxon>
        <taxon>Neoptera</taxon>
        <taxon>Endopterygota</taxon>
        <taxon>Coleoptera</taxon>
        <taxon>Polyphaga</taxon>
        <taxon>Cucujiformia</taxon>
        <taxon>Tenebrionidae</taxon>
        <taxon>Tenebrio</taxon>
    </lineage>
</organism>
<reference evidence="2" key="2">
    <citation type="submission" date="2021-08" db="EMBL/GenBank/DDBJ databases">
        <authorList>
            <person name="Eriksson T."/>
        </authorList>
    </citation>
    <scope>NUCLEOTIDE SEQUENCE</scope>
    <source>
        <strain evidence="2">Stoneville</strain>
        <tissue evidence="2">Whole head</tissue>
    </source>
</reference>
<evidence type="ECO:0000313" key="2">
    <source>
        <dbReference type="EMBL" id="KAH0822750.1"/>
    </source>
</evidence>
<feature type="region of interest" description="Disordered" evidence="1">
    <location>
        <begin position="200"/>
        <end position="226"/>
    </location>
</feature>
<feature type="region of interest" description="Disordered" evidence="1">
    <location>
        <begin position="142"/>
        <end position="172"/>
    </location>
</feature>